<dbReference type="STRING" id="111780.Sta7437_3698"/>
<accession>K9XYT8</accession>
<sequence>MTIVRKNPAIRVKKNPAKLWFEKIMALLAAINFILVIFNLTYVPLRDFWFDGQVTLGNLKFGYVELQGIKVDFINENFSKFITQYDQFKGIIPNRETEQYLEKVDQLKQVILNNEINSPEVTTILGDLRRQSLEMIQTNPFAEANKIGTLERIKNRMREHLPNQARSAKQSFWQFWSPNYLQNQAKAQLELIFFDQQIRPLIASNYYRYIGENGRYIDNFGLIDFPFGLIFGLEFLARTWYISRSRTGISWLDAMLWRWYDVLFLLPFWRWLRIIPVTIRLNQAQLIDLHTVQRQISQGVVASIAEDVTEIVVIRIINQIQTSIRQGEITKLLSQHQNNPYIDINNTNETAEIVKILSQLLVYQVLPKIRPEAEALLQYSIEKVLKQTPAYQGIRFLPGSDRTIVNLTQQLVQQTYQIFSDAFQAILEEDEKFNQLLESLLTNLTQSFSSEIKAKQSIVKIELLLIDLLEEIKINYVERLSHEDIEAILEQTRSIRQIAHHHQQ</sequence>
<dbReference type="EMBL" id="CP003653">
    <property type="protein sequence ID" value="AFZ37194.1"/>
    <property type="molecule type" value="Genomic_DNA"/>
</dbReference>
<evidence type="ECO:0000313" key="2">
    <source>
        <dbReference type="EMBL" id="AFZ37194.1"/>
    </source>
</evidence>
<dbReference type="HOGENOM" id="CLU_028584_0_0_3"/>
<dbReference type="AlphaFoldDB" id="K9XYT8"/>
<dbReference type="Proteomes" id="UP000010473">
    <property type="component" value="Chromosome"/>
</dbReference>
<proteinExistence type="predicted"/>
<evidence type="ECO:0000256" key="1">
    <source>
        <dbReference type="SAM" id="Phobius"/>
    </source>
</evidence>
<name>K9XYT8_STAC7</name>
<evidence type="ECO:0000313" key="3">
    <source>
        <dbReference type="Proteomes" id="UP000010473"/>
    </source>
</evidence>
<dbReference type="RefSeq" id="WP_015194855.1">
    <property type="nucleotide sequence ID" value="NC_019748.1"/>
</dbReference>
<reference evidence="3" key="1">
    <citation type="journal article" date="2013" name="Proc. Natl. Acad. Sci. U.S.A.">
        <title>Improving the coverage of the cyanobacterial phylum using diversity-driven genome sequencing.</title>
        <authorList>
            <person name="Shih P.M."/>
            <person name="Wu D."/>
            <person name="Latifi A."/>
            <person name="Axen S.D."/>
            <person name="Fewer D.P."/>
            <person name="Talla E."/>
            <person name="Calteau A."/>
            <person name="Cai F."/>
            <person name="Tandeau de Marsac N."/>
            <person name="Rippka R."/>
            <person name="Herdman M."/>
            <person name="Sivonen K."/>
            <person name="Coursin T."/>
            <person name="Laurent T."/>
            <person name="Goodwin L."/>
            <person name="Nolan M."/>
            <person name="Davenport K.W."/>
            <person name="Han C.S."/>
            <person name="Rubin E.M."/>
            <person name="Eisen J.A."/>
            <person name="Woyke T."/>
            <person name="Gugger M."/>
            <person name="Kerfeld C.A."/>
        </authorList>
    </citation>
    <scope>NUCLEOTIDE SEQUENCE [LARGE SCALE GENOMIC DNA]</scope>
    <source>
        <strain evidence="3">ATCC 29371 / PCC 7437</strain>
    </source>
</reference>
<dbReference type="OrthoDB" id="501625at2"/>
<keyword evidence="1" id="KW-0812">Transmembrane</keyword>
<protein>
    <submittedName>
        <fullName evidence="2">Uncharacterized protein</fullName>
    </submittedName>
</protein>
<keyword evidence="3" id="KW-1185">Reference proteome</keyword>
<feature type="transmembrane region" description="Helical" evidence="1">
    <location>
        <begin position="20"/>
        <end position="42"/>
    </location>
</feature>
<gene>
    <name evidence="2" type="ordered locus">Sta7437_3698</name>
</gene>
<dbReference type="eggNOG" id="COG3779">
    <property type="taxonomic scope" value="Bacteria"/>
</dbReference>
<keyword evidence="1" id="KW-1133">Transmembrane helix</keyword>
<dbReference type="PATRIC" id="fig|111780.3.peg.3827"/>
<organism evidence="2 3">
    <name type="scientific">Stanieria cyanosphaera (strain ATCC 29371 / PCC 7437)</name>
    <dbReference type="NCBI Taxonomy" id="111780"/>
    <lineage>
        <taxon>Bacteria</taxon>
        <taxon>Bacillati</taxon>
        <taxon>Cyanobacteriota</taxon>
        <taxon>Cyanophyceae</taxon>
        <taxon>Pleurocapsales</taxon>
        <taxon>Dermocarpellaceae</taxon>
        <taxon>Stanieria</taxon>
    </lineage>
</organism>
<dbReference type="KEGG" id="scs:Sta7437_3698"/>
<keyword evidence="1" id="KW-0472">Membrane</keyword>